<gene>
    <name evidence="2" type="ORF">MBAV_005743</name>
</gene>
<reference evidence="2 3" key="1">
    <citation type="submission" date="2015-02" db="EMBL/GenBank/DDBJ databases">
        <title>Single-cell genomics of uncultivated deep-branching MTB reveals a conserved set of magnetosome genes.</title>
        <authorList>
            <person name="Kolinko S."/>
            <person name="Richter M."/>
            <person name="Glockner F.O."/>
            <person name="Brachmann A."/>
            <person name="Schuler D."/>
        </authorList>
    </citation>
    <scope>NUCLEOTIDE SEQUENCE [LARGE SCALE GENOMIC DNA]</scope>
    <source>
        <strain evidence="2">TM-1</strain>
    </source>
</reference>
<keyword evidence="2" id="KW-0489">Methyltransferase</keyword>
<feature type="domain" description="Methyltransferase FkbM" evidence="1">
    <location>
        <begin position="89"/>
        <end position="254"/>
    </location>
</feature>
<organism evidence="2 3">
    <name type="scientific">Candidatus Magnetobacterium bavaricum</name>
    <dbReference type="NCBI Taxonomy" id="29290"/>
    <lineage>
        <taxon>Bacteria</taxon>
        <taxon>Pseudomonadati</taxon>
        <taxon>Nitrospirota</taxon>
        <taxon>Thermodesulfovibrionia</taxon>
        <taxon>Thermodesulfovibrionales</taxon>
        <taxon>Candidatus Magnetobacteriaceae</taxon>
        <taxon>Candidatus Magnetobacterium</taxon>
    </lineage>
</organism>
<dbReference type="GO" id="GO:0032259">
    <property type="term" value="P:methylation"/>
    <property type="evidence" value="ECO:0007669"/>
    <property type="project" value="UniProtKB-KW"/>
</dbReference>
<dbReference type="Gene3D" id="3.40.50.150">
    <property type="entry name" value="Vaccinia Virus protein VP39"/>
    <property type="match status" value="1"/>
</dbReference>
<keyword evidence="3" id="KW-1185">Reference proteome</keyword>
<name>A0A0F3GN17_9BACT</name>
<dbReference type="InterPro" id="IPR006342">
    <property type="entry name" value="FkbM_mtfrase"/>
</dbReference>
<keyword evidence="2" id="KW-0808">Transferase</keyword>
<dbReference type="InterPro" id="IPR029063">
    <property type="entry name" value="SAM-dependent_MTases_sf"/>
</dbReference>
<accession>A0A0F3GN17</accession>
<dbReference type="EMBL" id="LACI01002428">
    <property type="protein sequence ID" value="KJU82088.1"/>
    <property type="molecule type" value="Genomic_DNA"/>
</dbReference>
<dbReference type="GO" id="GO:0008168">
    <property type="term" value="F:methyltransferase activity"/>
    <property type="evidence" value="ECO:0007669"/>
    <property type="project" value="UniProtKB-KW"/>
</dbReference>
<dbReference type="Pfam" id="PF05050">
    <property type="entry name" value="Methyltransf_21"/>
    <property type="match status" value="1"/>
</dbReference>
<dbReference type="AlphaFoldDB" id="A0A0F3GN17"/>
<comment type="caution">
    <text evidence="2">The sequence shown here is derived from an EMBL/GenBank/DDBJ whole genome shotgun (WGS) entry which is preliminary data.</text>
</comment>
<evidence type="ECO:0000259" key="1">
    <source>
        <dbReference type="Pfam" id="PF05050"/>
    </source>
</evidence>
<proteinExistence type="predicted"/>
<dbReference type="Proteomes" id="UP000033423">
    <property type="component" value="Unassembled WGS sequence"/>
</dbReference>
<evidence type="ECO:0000313" key="2">
    <source>
        <dbReference type="EMBL" id="KJU82088.1"/>
    </source>
</evidence>
<protein>
    <submittedName>
        <fullName evidence="2">Methyltransferase FkbM domain protein</fullName>
    </submittedName>
</protein>
<evidence type="ECO:0000313" key="3">
    <source>
        <dbReference type="Proteomes" id="UP000033423"/>
    </source>
</evidence>
<dbReference type="PANTHER" id="PTHR34203:SF15">
    <property type="entry name" value="SLL1173 PROTEIN"/>
    <property type="match status" value="1"/>
</dbReference>
<dbReference type="NCBIfam" id="TIGR01444">
    <property type="entry name" value="fkbM_fam"/>
    <property type="match status" value="1"/>
</dbReference>
<dbReference type="PANTHER" id="PTHR34203">
    <property type="entry name" value="METHYLTRANSFERASE, FKBM FAMILY PROTEIN"/>
    <property type="match status" value="1"/>
</dbReference>
<dbReference type="SUPFAM" id="SSF53335">
    <property type="entry name" value="S-adenosyl-L-methionine-dependent methyltransferases"/>
    <property type="match status" value="1"/>
</dbReference>
<sequence>MLTKRKFLDIGVGFINNALKLLPKTEQAKVGAALSSKVIPIVSKQTKYGTISFSCPGEIPVWRAMTLLTKEPETIEWIDTFEKNTVFWDIGANVGCYTLYAGQKNIEVLSFEPSAANYYVLCKNIELNNMDANVASYCIAFSDLSQIAYLNMSTLELGGAINSFGKPISEFLVFQENIKIEFRQGIVGFSVDDFIEFYNPKFPNYIKIDVDGIEDKIIKGATKTLKDNRVKSVLVELDDNDKDYCSKVINTLKESGLELISKKHSTMFDTGKYSSVYNNIFKRV</sequence>
<dbReference type="InterPro" id="IPR052514">
    <property type="entry name" value="SAM-dependent_MTase"/>
</dbReference>